<sequence length="248" mass="28708">MGTLSDSVFGNSLILGRIFSQMRVAELKTCRQINKFFHCLATPYLTARAKVTVSVCRFNMYKISYQTWEDYFSQRLITLKSVPIANLFVQLRHFHSPLTSRIDTIKMITRSSSHITWLQLDVEFRDCSDYEGFCGCIFNNNVNHNISQLKINFKIHRSRITVPIGRLKLIALCDSVKELELINFPCENEWDDVCDSKNVHDFLQTFPNLRKLVITYSPSLVRGVLCVIKEGLDMLPKLESLEICLEKE</sequence>
<comment type="caution">
    <text evidence="1">The sequence shown here is derived from an EMBL/GenBank/DDBJ whole genome shotgun (WGS) entry which is preliminary data.</text>
</comment>
<dbReference type="EMBL" id="LNIX01000001">
    <property type="protein sequence ID" value="OXA62759.1"/>
    <property type="molecule type" value="Genomic_DNA"/>
</dbReference>
<proteinExistence type="predicted"/>
<protein>
    <submittedName>
        <fullName evidence="1">Uncharacterized protein</fullName>
    </submittedName>
</protein>
<dbReference type="AlphaFoldDB" id="A0A226EZ03"/>
<reference evidence="1 2" key="1">
    <citation type="submission" date="2015-12" db="EMBL/GenBank/DDBJ databases">
        <title>The genome of Folsomia candida.</title>
        <authorList>
            <person name="Faddeeva A."/>
            <person name="Derks M.F."/>
            <person name="Anvar Y."/>
            <person name="Smit S."/>
            <person name="Van Straalen N."/>
            <person name="Roelofs D."/>
        </authorList>
    </citation>
    <scope>NUCLEOTIDE SEQUENCE [LARGE SCALE GENOMIC DNA]</scope>
    <source>
        <strain evidence="1 2">VU population</strain>
        <tissue evidence="1">Whole body</tissue>
    </source>
</reference>
<name>A0A226EZ03_FOLCA</name>
<evidence type="ECO:0000313" key="1">
    <source>
        <dbReference type="EMBL" id="OXA62759.1"/>
    </source>
</evidence>
<accession>A0A226EZ03</accession>
<organism evidence="1 2">
    <name type="scientific">Folsomia candida</name>
    <name type="common">Springtail</name>
    <dbReference type="NCBI Taxonomy" id="158441"/>
    <lineage>
        <taxon>Eukaryota</taxon>
        <taxon>Metazoa</taxon>
        <taxon>Ecdysozoa</taxon>
        <taxon>Arthropoda</taxon>
        <taxon>Hexapoda</taxon>
        <taxon>Collembola</taxon>
        <taxon>Entomobryomorpha</taxon>
        <taxon>Isotomoidea</taxon>
        <taxon>Isotomidae</taxon>
        <taxon>Proisotominae</taxon>
        <taxon>Folsomia</taxon>
    </lineage>
</organism>
<dbReference type="Proteomes" id="UP000198287">
    <property type="component" value="Unassembled WGS sequence"/>
</dbReference>
<evidence type="ECO:0000313" key="2">
    <source>
        <dbReference type="Proteomes" id="UP000198287"/>
    </source>
</evidence>
<gene>
    <name evidence="1" type="ORF">Fcan01_01372</name>
</gene>
<keyword evidence="2" id="KW-1185">Reference proteome</keyword>